<dbReference type="EMBL" id="JQOF01000010">
    <property type="protein sequence ID" value="KGA41004.1"/>
    <property type="molecule type" value="Genomic_DNA"/>
</dbReference>
<accession>A0ABR4VNR6</accession>
<dbReference type="Proteomes" id="UP000029447">
    <property type="component" value="Unassembled WGS sequence"/>
</dbReference>
<proteinExistence type="predicted"/>
<keyword evidence="2" id="KW-1185">Reference proteome</keyword>
<evidence type="ECO:0000313" key="2">
    <source>
        <dbReference type="Proteomes" id="UP000029447"/>
    </source>
</evidence>
<comment type="caution">
    <text evidence="1">The sequence shown here is derived from an EMBL/GenBank/DDBJ whole genome shotgun (WGS) entry which is preliminary data.</text>
</comment>
<sequence>MQWRKGRHCCEKLLGGLRQNGVEQAGKALLHVAAAQSVDVRSADVGGMQQARVTQDAKMVRHAGFRATAVKLAACGFSLHGQTADDFHAQGIAQGVQDALKGKLIGGRVLKRSHG</sequence>
<protein>
    <submittedName>
        <fullName evidence="1">Uncharacterized protein</fullName>
    </submittedName>
</protein>
<organism evidence="1 2">
    <name type="scientific">Pectobacterium odoriferum</name>
    <dbReference type="NCBI Taxonomy" id="78398"/>
    <lineage>
        <taxon>Bacteria</taxon>
        <taxon>Pseudomonadati</taxon>
        <taxon>Pseudomonadota</taxon>
        <taxon>Gammaproteobacteria</taxon>
        <taxon>Enterobacterales</taxon>
        <taxon>Pectobacteriaceae</taxon>
        <taxon>Pectobacterium</taxon>
    </lineage>
</organism>
<gene>
    <name evidence="1" type="ORF">KU75_13635</name>
</gene>
<reference evidence="1 2" key="1">
    <citation type="submission" date="2014-08" db="EMBL/GenBank/DDBJ databases">
        <title>Genome sequences of NCPPB Pectobacterium isolates.</title>
        <authorList>
            <person name="Glover R.H."/>
            <person name="Sapp M."/>
            <person name="Elphinstone J."/>
        </authorList>
    </citation>
    <scope>NUCLEOTIDE SEQUENCE [LARGE SCALE GENOMIC DNA]</scope>
    <source>
        <strain evidence="1 2">NCPPB3841</strain>
    </source>
</reference>
<evidence type="ECO:0000313" key="1">
    <source>
        <dbReference type="EMBL" id="KGA41004.1"/>
    </source>
</evidence>
<name>A0ABR4VNR6_9GAMM</name>